<feature type="active site" description="Proton acceptor" evidence="6">
    <location>
        <position position="23"/>
    </location>
</feature>
<dbReference type="SUPFAM" id="SSF55620">
    <property type="entry name" value="Tetrahydrobiopterin biosynthesis enzymes-like"/>
    <property type="match status" value="1"/>
</dbReference>
<organism evidence="8 9">
    <name type="scientific">candidate division WOR_3 bacterium SM23_60</name>
    <dbReference type="NCBI Taxonomy" id="1703780"/>
    <lineage>
        <taxon>Bacteria</taxon>
        <taxon>Bacteria division WOR-3</taxon>
    </lineage>
</organism>
<accession>A0A0S8GLK0</accession>
<feature type="active site" description="Charge relay system" evidence="6">
    <location>
        <position position="108"/>
    </location>
</feature>
<protein>
    <recommendedName>
        <fullName evidence="3 5">6-carboxy-5,6,7,8-tetrahydropterin synthase</fullName>
        <ecNumber evidence="5">4.-.-.-</ecNumber>
    </recommendedName>
</protein>
<dbReference type="Pfam" id="PF01242">
    <property type="entry name" value="PTPS"/>
    <property type="match status" value="1"/>
</dbReference>
<dbReference type="PIRSF" id="PIRSF006113">
    <property type="entry name" value="PTP_synth"/>
    <property type="match status" value="1"/>
</dbReference>
<dbReference type="EC" id="4.-.-.-" evidence="5"/>
<evidence type="ECO:0000256" key="7">
    <source>
        <dbReference type="PIRSR" id="PIRSR006113-2"/>
    </source>
</evidence>
<dbReference type="EMBL" id="LJUO01000005">
    <property type="protein sequence ID" value="KPK73641.1"/>
    <property type="molecule type" value="Genomic_DNA"/>
</dbReference>
<comment type="cofactor">
    <cofactor evidence="5 7">
        <name>Zn(2+)</name>
        <dbReference type="ChEBI" id="CHEBI:29105"/>
    </cofactor>
    <text evidence="5 7">Binds 1 zinc ion per subunit.</text>
</comment>
<dbReference type="GO" id="GO:0046872">
    <property type="term" value="F:metal ion binding"/>
    <property type="evidence" value="ECO:0007669"/>
    <property type="project" value="UniProtKB-KW"/>
</dbReference>
<comment type="caution">
    <text evidence="8">The sequence shown here is derived from an EMBL/GenBank/DDBJ whole genome shotgun (WGS) entry which is preliminary data.</text>
</comment>
<reference evidence="8 9" key="1">
    <citation type="journal article" date="2015" name="Microbiome">
        <title>Genomic resolution of linkages in carbon, nitrogen, and sulfur cycling among widespread estuary sediment bacteria.</title>
        <authorList>
            <person name="Baker B.J."/>
            <person name="Lazar C.S."/>
            <person name="Teske A.P."/>
            <person name="Dick G.J."/>
        </authorList>
    </citation>
    <scope>NUCLEOTIDE SEQUENCE [LARGE SCALE GENOMIC DNA]</scope>
    <source>
        <strain evidence="8">SM23_60</strain>
    </source>
</reference>
<dbReference type="AlphaFoldDB" id="A0A0S8GLK0"/>
<evidence type="ECO:0000313" key="9">
    <source>
        <dbReference type="Proteomes" id="UP000051096"/>
    </source>
</evidence>
<name>A0A0S8GLK0_UNCW3</name>
<keyword evidence="5" id="KW-0671">Queuosine biosynthesis</keyword>
<evidence type="ECO:0000256" key="3">
    <source>
        <dbReference type="ARBA" id="ARBA00018141"/>
    </source>
</evidence>
<evidence type="ECO:0000256" key="4">
    <source>
        <dbReference type="ARBA" id="ARBA00048807"/>
    </source>
</evidence>
<keyword evidence="5 7" id="KW-0862">Zinc</keyword>
<proteinExistence type="inferred from homology"/>
<feature type="binding site" evidence="7">
    <location>
        <position position="29"/>
    </location>
    <ligand>
        <name>Zn(2+)</name>
        <dbReference type="ChEBI" id="CHEBI:29105"/>
    </ligand>
</feature>
<keyword evidence="5 7" id="KW-0479">Metal-binding</keyword>
<feature type="binding site" evidence="7">
    <location>
        <position position="14"/>
    </location>
    <ligand>
        <name>Zn(2+)</name>
        <dbReference type="ChEBI" id="CHEBI:29105"/>
    </ligand>
</feature>
<feature type="active site" description="Charge relay system" evidence="6">
    <location>
        <position position="67"/>
    </location>
</feature>
<evidence type="ECO:0000256" key="2">
    <source>
        <dbReference type="ARBA" id="ARBA00008900"/>
    </source>
</evidence>
<keyword evidence="5" id="KW-0456">Lyase</keyword>
<comment type="catalytic activity">
    <reaction evidence="4 5">
        <text>7,8-dihydroneopterin 3'-triphosphate + H2O = 6-carboxy-5,6,7,8-tetrahydropterin + triphosphate + acetaldehyde + 2 H(+)</text>
        <dbReference type="Rhea" id="RHEA:27966"/>
        <dbReference type="ChEBI" id="CHEBI:15343"/>
        <dbReference type="ChEBI" id="CHEBI:15377"/>
        <dbReference type="ChEBI" id="CHEBI:15378"/>
        <dbReference type="ChEBI" id="CHEBI:18036"/>
        <dbReference type="ChEBI" id="CHEBI:58462"/>
        <dbReference type="ChEBI" id="CHEBI:61032"/>
        <dbReference type="EC" id="4.1.2.50"/>
    </reaction>
</comment>
<dbReference type="InterPro" id="IPR038418">
    <property type="entry name" value="6-PTP_synth/QueD_sf"/>
</dbReference>
<sequence>MFELSIETIFSAAHQVKGYPGDCAGVHGHTYRIQARVKVKKLDKLGMATDFRYLQQELDSIVKQLDHTNLNALPFFKKHNATAEWIAVFIYKQLKKKVRKIHSVTVWEGSENAATYYET</sequence>
<evidence type="ECO:0000256" key="1">
    <source>
        <dbReference type="ARBA" id="ARBA00005061"/>
    </source>
</evidence>
<feature type="binding site" evidence="7">
    <location>
        <position position="27"/>
    </location>
    <ligand>
        <name>Zn(2+)</name>
        <dbReference type="ChEBI" id="CHEBI:29105"/>
    </ligand>
</feature>
<dbReference type="Gene3D" id="3.30.479.10">
    <property type="entry name" value="6-pyruvoyl tetrahydropterin synthase/QueD"/>
    <property type="match status" value="1"/>
</dbReference>
<evidence type="ECO:0000313" key="8">
    <source>
        <dbReference type="EMBL" id="KPK73641.1"/>
    </source>
</evidence>
<evidence type="ECO:0000256" key="6">
    <source>
        <dbReference type="PIRSR" id="PIRSR006113-1"/>
    </source>
</evidence>
<dbReference type="PANTHER" id="PTHR12589">
    <property type="entry name" value="PYRUVOYL TETRAHYDROBIOPTERIN SYNTHASE"/>
    <property type="match status" value="1"/>
</dbReference>
<dbReference type="InterPro" id="IPR007115">
    <property type="entry name" value="6-PTP_synth/QueD"/>
</dbReference>
<dbReference type="GO" id="GO:0070497">
    <property type="term" value="F:6-carboxytetrahydropterin synthase activity"/>
    <property type="evidence" value="ECO:0007669"/>
    <property type="project" value="UniProtKB-EC"/>
</dbReference>
<evidence type="ECO:0000256" key="5">
    <source>
        <dbReference type="PIRNR" id="PIRNR006113"/>
    </source>
</evidence>
<comment type="similarity">
    <text evidence="2 5">Belongs to the PTPS family. QueD subfamily.</text>
</comment>
<comment type="pathway">
    <text evidence="1 5">Purine metabolism; 7-cyano-7-deazaguanine biosynthesis.</text>
</comment>
<dbReference type="Proteomes" id="UP000051096">
    <property type="component" value="Unassembled WGS sequence"/>
</dbReference>
<dbReference type="UniPathway" id="UPA00391"/>
<gene>
    <name evidence="8" type="ORF">AMJ87_01085</name>
</gene>
<dbReference type="GO" id="GO:0008616">
    <property type="term" value="P:tRNA queuosine(34) biosynthetic process"/>
    <property type="evidence" value="ECO:0007669"/>
    <property type="project" value="UniProtKB-KW"/>
</dbReference>
<dbReference type="PANTHER" id="PTHR12589:SF8">
    <property type="entry name" value="6-CARBOXY-5,6,7,8-TETRAHYDROPTERIN SYNTHASE"/>
    <property type="match status" value="1"/>
</dbReference>